<dbReference type="GO" id="GO:0046872">
    <property type="term" value="F:metal ion binding"/>
    <property type="evidence" value="ECO:0007669"/>
    <property type="project" value="UniProtKB-KW"/>
</dbReference>
<organism evidence="10 11">
    <name type="scientific">Zymoseptoria tritici (strain ST99CH_3D7)</name>
    <dbReference type="NCBI Taxonomy" id="1276538"/>
    <lineage>
        <taxon>Eukaryota</taxon>
        <taxon>Fungi</taxon>
        <taxon>Dikarya</taxon>
        <taxon>Ascomycota</taxon>
        <taxon>Pezizomycotina</taxon>
        <taxon>Dothideomycetes</taxon>
        <taxon>Dothideomycetidae</taxon>
        <taxon>Mycosphaerellales</taxon>
        <taxon>Mycosphaerellaceae</taxon>
        <taxon>Zymoseptoria</taxon>
    </lineage>
</organism>
<dbReference type="AlphaFoldDB" id="A0A1X7RGA6"/>
<keyword evidence="7" id="KW-0106">Calcium</keyword>
<feature type="transmembrane region" description="Helical" evidence="9">
    <location>
        <begin position="67"/>
        <end position="89"/>
    </location>
</feature>
<dbReference type="InterPro" id="IPR008901">
    <property type="entry name" value="ACER"/>
</dbReference>
<evidence type="ECO:0000313" key="10">
    <source>
        <dbReference type="EMBL" id="SMQ46454.1"/>
    </source>
</evidence>
<keyword evidence="7" id="KW-0479">Metal-binding</keyword>
<feature type="transmembrane region" description="Helical" evidence="9">
    <location>
        <begin position="230"/>
        <end position="250"/>
    </location>
</feature>
<gene>
    <name evidence="10" type="ORF">ZT3D7_G1600</name>
</gene>
<protein>
    <recommendedName>
        <fullName evidence="12">Alkaline phytoceramidase</fullName>
    </recommendedName>
</protein>
<keyword evidence="5 9" id="KW-1133">Transmembrane helix</keyword>
<evidence type="ECO:0000313" key="11">
    <source>
        <dbReference type="Proteomes" id="UP000215127"/>
    </source>
</evidence>
<keyword evidence="6 9" id="KW-0472">Membrane</keyword>
<evidence type="ECO:0000256" key="7">
    <source>
        <dbReference type="PIRSR" id="PIRSR608901-1"/>
    </source>
</evidence>
<feature type="binding site" evidence="8">
    <location>
        <position position="88"/>
    </location>
    <ligand>
        <name>Zn(2+)</name>
        <dbReference type="ChEBI" id="CHEBI:29105"/>
        <note>catalytic</note>
    </ligand>
</feature>
<dbReference type="GO" id="GO:0005789">
    <property type="term" value="C:endoplasmic reticulum membrane"/>
    <property type="evidence" value="ECO:0007669"/>
    <property type="project" value="TreeGrafter"/>
</dbReference>
<comment type="cofactor">
    <cofactor evidence="8">
        <name>Zn(2+)</name>
        <dbReference type="ChEBI" id="CHEBI:29105"/>
    </cofactor>
</comment>
<keyword evidence="11" id="KW-1185">Reference proteome</keyword>
<keyword evidence="3 9" id="KW-0812">Transmembrane</keyword>
<evidence type="ECO:0000256" key="4">
    <source>
        <dbReference type="ARBA" id="ARBA00022801"/>
    </source>
</evidence>
<feature type="binding site" evidence="7">
    <location>
        <position position="38"/>
    </location>
    <ligand>
        <name>Ca(2+)</name>
        <dbReference type="ChEBI" id="CHEBI:29108"/>
    </ligand>
</feature>
<evidence type="ECO:0000256" key="6">
    <source>
        <dbReference type="ARBA" id="ARBA00023136"/>
    </source>
</evidence>
<feature type="transmembrane region" description="Helical" evidence="9">
    <location>
        <begin position="182"/>
        <end position="201"/>
    </location>
</feature>
<comment type="subcellular location">
    <subcellularLocation>
        <location evidence="1">Membrane</location>
        <topology evidence="1">Multi-pass membrane protein</topology>
    </subcellularLocation>
</comment>
<dbReference type="GO" id="GO:0046514">
    <property type="term" value="P:ceramide catabolic process"/>
    <property type="evidence" value="ECO:0007669"/>
    <property type="project" value="TreeGrafter"/>
</dbReference>
<evidence type="ECO:0000256" key="9">
    <source>
        <dbReference type="SAM" id="Phobius"/>
    </source>
</evidence>
<name>A0A1X7RGA6_ZYMT9</name>
<dbReference type="GO" id="GO:0016811">
    <property type="term" value="F:hydrolase activity, acting on carbon-nitrogen (but not peptide) bonds, in linear amides"/>
    <property type="evidence" value="ECO:0007669"/>
    <property type="project" value="InterPro"/>
</dbReference>
<evidence type="ECO:0008006" key="12">
    <source>
        <dbReference type="Google" id="ProtNLM"/>
    </source>
</evidence>
<dbReference type="Proteomes" id="UP000215127">
    <property type="component" value="Chromosome 1"/>
</dbReference>
<evidence type="ECO:0000256" key="2">
    <source>
        <dbReference type="ARBA" id="ARBA00009780"/>
    </source>
</evidence>
<feature type="transmembrane region" description="Helical" evidence="9">
    <location>
        <begin position="150"/>
        <end position="170"/>
    </location>
</feature>
<sequence>MNLSIGYQEPAASPYWGPQTSAVNFCEEDYVITKYIAEFVNTLTSLAYIGYGLQGVYRHKRQSVGPLATVTLPYWGLMGIGIFSGLYHATMKYHTQMGDEMSMHLAMGCVLIRLFTFQRAPEVQRRNAATIATGLSSFVIYHCLTDEFVLHVIIFFSLSLTVGWMTHGLVKSGSRPAVHKEKLSGLVTFATCNALFAYFLWSLDVNFCSTLTRWKHGVGMPLGILLELHGWWHMLTAVSCYTFMALIEFLTSTDDESSHALGFVWPAKAVLQQLGSDKRKT</sequence>
<comment type="similarity">
    <text evidence="2">Belongs to the alkaline ceramidase family.</text>
</comment>
<feature type="binding site" evidence="7">
    <location>
        <position position="27"/>
    </location>
    <ligand>
        <name>Ca(2+)</name>
        <dbReference type="ChEBI" id="CHEBI:29108"/>
    </ligand>
</feature>
<proteinExistence type="inferred from homology"/>
<reference evidence="10 11" key="1">
    <citation type="submission" date="2016-06" db="EMBL/GenBank/DDBJ databases">
        <authorList>
            <person name="Kjaerup R.B."/>
            <person name="Dalgaard T.S."/>
            <person name="Juul-Madsen H.R."/>
        </authorList>
    </citation>
    <scope>NUCLEOTIDE SEQUENCE [LARGE SCALE GENOMIC DNA]</scope>
</reference>
<evidence type="ECO:0000256" key="8">
    <source>
        <dbReference type="PIRSR" id="PIRSR608901-2"/>
    </source>
</evidence>
<dbReference type="GO" id="GO:0046513">
    <property type="term" value="P:ceramide biosynthetic process"/>
    <property type="evidence" value="ECO:0007669"/>
    <property type="project" value="TreeGrafter"/>
</dbReference>
<keyword evidence="8" id="KW-0862">Zinc</keyword>
<evidence type="ECO:0000256" key="3">
    <source>
        <dbReference type="ARBA" id="ARBA00022692"/>
    </source>
</evidence>
<dbReference type="EMBL" id="LT853692">
    <property type="protein sequence ID" value="SMQ46454.1"/>
    <property type="molecule type" value="Genomic_DNA"/>
</dbReference>
<keyword evidence="4" id="KW-0378">Hydrolase</keyword>
<evidence type="ECO:0000256" key="5">
    <source>
        <dbReference type="ARBA" id="ARBA00022989"/>
    </source>
</evidence>
<accession>A0A1X7RGA6</accession>
<dbReference type="PANTHER" id="PTHR46187">
    <property type="entry name" value="ALKALINE CERAMIDASE 3"/>
    <property type="match status" value="1"/>
</dbReference>
<dbReference type="STRING" id="1276538.A0A1X7RGA6"/>
<dbReference type="Pfam" id="PF05875">
    <property type="entry name" value="Ceramidase"/>
    <property type="match status" value="1"/>
</dbReference>
<feature type="binding site" evidence="8">
    <location>
        <position position="229"/>
    </location>
    <ligand>
        <name>Zn(2+)</name>
        <dbReference type="ChEBI" id="CHEBI:29105"/>
        <note>catalytic</note>
    </ligand>
</feature>
<evidence type="ECO:0000256" key="1">
    <source>
        <dbReference type="ARBA" id="ARBA00004141"/>
    </source>
</evidence>
<feature type="binding site" evidence="8">
    <location>
        <position position="233"/>
    </location>
    <ligand>
        <name>Zn(2+)</name>
        <dbReference type="ChEBI" id="CHEBI:29105"/>
        <note>catalytic</note>
    </ligand>
</feature>
<dbReference type="PANTHER" id="PTHR46187:SF1">
    <property type="entry name" value="ALKALINE PHYTOCERAMIDASE"/>
    <property type="match status" value="1"/>
</dbReference>